<evidence type="ECO:0000313" key="2">
    <source>
        <dbReference type="Proteomes" id="UP000054047"/>
    </source>
</evidence>
<dbReference type="Proteomes" id="UP000054047">
    <property type="component" value="Unassembled WGS sequence"/>
</dbReference>
<accession>A0A0C2G7Y3</accession>
<dbReference type="EMBL" id="KN734821">
    <property type="protein sequence ID" value="KIH57105.1"/>
    <property type="molecule type" value="Genomic_DNA"/>
</dbReference>
<proteinExistence type="predicted"/>
<dbReference type="OrthoDB" id="5900007at2759"/>
<dbReference type="AlphaFoldDB" id="A0A0C2G7Y3"/>
<organism evidence="1 2">
    <name type="scientific">Ancylostoma duodenale</name>
    <dbReference type="NCBI Taxonomy" id="51022"/>
    <lineage>
        <taxon>Eukaryota</taxon>
        <taxon>Metazoa</taxon>
        <taxon>Ecdysozoa</taxon>
        <taxon>Nematoda</taxon>
        <taxon>Chromadorea</taxon>
        <taxon>Rhabditida</taxon>
        <taxon>Rhabditina</taxon>
        <taxon>Rhabditomorpha</taxon>
        <taxon>Strongyloidea</taxon>
        <taxon>Ancylostomatidae</taxon>
        <taxon>Ancylostomatinae</taxon>
        <taxon>Ancylostoma</taxon>
    </lineage>
</organism>
<keyword evidence="2" id="KW-1185">Reference proteome</keyword>
<reference evidence="1 2" key="1">
    <citation type="submission" date="2013-12" db="EMBL/GenBank/DDBJ databases">
        <title>Draft genome of the parsitic nematode Ancylostoma duodenale.</title>
        <authorList>
            <person name="Mitreva M."/>
        </authorList>
    </citation>
    <scope>NUCLEOTIDE SEQUENCE [LARGE SCALE GENOMIC DNA]</scope>
    <source>
        <strain evidence="1 2">Zhejiang</strain>
    </source>
</reference>
<name>A0A0C2G7Y3_9BILA</name>
<sequence>MNTFIVATGDFNVRTGPRMVGESEYARGAHDQLSYVDEEKVRAIAVKEAFEMVNDVNEQYTLVGTIVKIRRGCRAAAPNHATRRIPSSTRALLEKRRHMDQQANHLEYAILSICGQRLAEDHANFVKSHLLDAAHNKRCLKMGKHMRQSIFFRSHI</sequence>
<gene>
    <name evidence="1" type="ORF">ANCDUO_12706</name>
</gene>
<evidence type="ECO:0000313" key="1">
    <source>
        <dbReference type="EMBL" id="KIH57105.1"/>
    </source>
</evidence>
<protein>
    <submittedName>
        <fullName evidence="1">Uncharacterized protein</fullName>
    </submittedName>
</protein>